<evidence type="ECO:0000313" key="4">
    <source>
        <dbReference type="EMBL" id="GLO67011.1"/>
    </source>
</evidence>
<feature type="transmembrane region" description="Helical" evidence="3">
    <location>
        <begin position="87"/>
        <end position="111"/>
    </location>
</feature>
<keyword evidence="2" id="KW-0813">Transport</keyword>
<feature type="transmembrane region" description="Helical" evidence="3">
    <location>
        <begin position="123"/>
        <end position="144"/>
    </location>
</feature>
<dbReference type="Gene3D" id="1.10.1760.20">
    <property type="match status" value="1"/>
</dbReference>
<evidence type="ECO:0000256" key="3">
    <source>
        <dbReference type="SAM" id="Phobius"/>
    </source>
</evidence>
<keyword evidence="2 3" id="KW-0472">Membrane</keyword>
<name>A0ABQ5TJG2_9BACI</name>
<organism evidence="4 5">
    <name type="scientific">Oceanobacillus kimchii</name>
    <dbReference type="NCBI Taxonomy" id="746691"/>
    <lineage>
        <taxon>Bacteria</taxon>
        <taxon>Bacillati</taxon>
        <taxon>Bacillota</taxon>
        <taxon>Bacilli</taxon>
        <taxon>Bacillales</taxon>
        <taxon>Bacillaceae</taxon>
        <taxon>Oceanobacillus</taxon>
    </lineage>
</organism>
<feature type="transmembrane region" description="Helical" evidence="3">
    <location>
        <begin position="12"/>
        <end position="31"/>
    </location>
</feature>
<feature type="transmembrane region" description="Helical" evidence="3">
    <location>
        <begin position="156"/>
        <end position="184"/>
    </location>
</feature>
<feature type="transmembrane region" description="Helical" evidence="3">
    <location>
        <begin position="64"/>
        <end position="81"/>
    </location>
</feature>
<keyword evidence="3" id="KW-1133">Transmembrane helix</keyword>
<evidence type="ECO:0000313" key="5">
    <source>
        <dbReference type="Proteomes" id="UP001275436"/>
    </source>
</evidence>
<evidence type="ECO:0000256" key="1">
    <source>
        <dbReference type="ARBA" id="ARBA00010692"/>
    </source>
</evidence>
<dbReference type="PANTHER" id="PTHR34295">
    <property type="entry name" value="BIOTIN TRANSPORTER BIOY"/>
    <property type="match status" value="1"/>
</dbReference>
<dbReference type="PIRSF" id="PIRSF016661">
    <property type="entry name" value="BioY"/>
    <property type="match status" value="1"/>
</dbReference>
<dbReference type="Proteomes" id="UP001275436">
    <property type="component" value="Unassembled WGS sequence"/>
</dbReference>
<dbReference type="EMBL" id="BSKO01000001">
    <property type="protein sequence ID" value="GLO67011.1"/>
    <property type="molecule type" value="Genomic_DNA"/>
</dbReference>
<sequence>MQSFRAIHITYTSLFVCLMVIGANIAIWFPFLTVPIGGASVPLSLQTFFAILAGMILGKRLGAFAMIVYILIGLTGLPVFAGLKGGFYPMISPTGGFIISFVFVAFIVGWILENKSIYSTKNLIAVACIGLVINYTIGVTYMYIAMNEWLELPISYLTAWIGMVPFLIKDGVLTIAASVTMIALQKRISSIPVIQNISR</sequence>
<keyword evidence="2" id="KW-1003">Cell membrane</keyword>
<comment type="similarity">
    <text evidence="1 2">Belongs to the BioY family.</text>
</comment>
<keyword evidence="3" id="KW-0812">Transmembrane</keyword>
<gene>
    <name evidence="4" type="primary">bioY</name>
    <name evidence="4" type="ORF">MACH08_27950</name>
</gene>
<comment type="subcellular location">
    <subcellularLocation>
        <location evidence="2">Cell membrane</location>
        <topology evidence="2">Multi-pass membrane protein</topology>
    </subcellularLocation>
</comment>
<accession>A0ABQ5TJG2</accession>
<evidence type="ECO:0000256" key="2">
    <source>
        <dbReference type="PIRNR" id="PIRNR016661"/>
    </source>
</evidence>
<proteinExistence type="inferred from homology"/>
<feature type="transmembrane region" description="Helical" evidence="3">
    <location>
        <begin position="37"/>
        <end position="57"/>
    </location>
</feature>
<dbReference type="InterPro" id="IPR003784">
    <property type="entry name" value="BioY"/>
</dbReference>
<dbReference type="PANTHER" id="PTHR34295:SF1">
    <property type="entry name" value="BIOTIN TRANSPORTER BIOY"/>
    <property type="match status" value="1"/>
</dbReference>
<keyword evidence="5" id="KW-1185">Reference proteome</keyword>
<protein>
    <recommendedName>
        <fullName evidence="2">Biotin transporter</fullName>
    </recommendedName>
</protein>
<dbReference type="RefSeq" id="WP_017797459.1">
    <property type="nucleotide sequence ID" value="NZ_BSKO01000001.1"/>
</dbReference>
<reference evidence="4 5" key="1">
    <citation type="submission" date="2023-02" db="EMBL/GenBank/DDBJ databases">
        <title>Oceanobacillus kimchii IFOP_LL358 isolated form Alexandrium catenella lab strain.</title>
        <authorList>
            <person name="Gajardo G."/>
            <person name="Ueki S."/>
            <person name="Maruyama F."/>
        </authorList>
    </citation>
    <scope>NUCLEOTIDE SEQUENCE [LARGE SCALE GENOMIC DNA]</scope>
    <source>
        <strain evidence="4 5">IFOP_LL358</strain>
    </source>
</reference>
<comment type="caution">
    <text evidence="4">The sequence shown here is derived from an EMBL/GenBank/DDBJ whole genome shotgun (WGS) entry which is preliminary data.</text>
</comment>
<dbReference type="Pfam" id="PF02632">
    <property type="entry name" value="BioY"/>
    <property type="match status" value="1"/>
</dbReference>